<reference evidence="1 2" key="1">
    <citation type="submission" date="2015-10" db="EMBL/GenBank/DDBJ databases">
        <title>Tn-seq of a polymicrobial infection.</title>
        <authorList>
            <person name="Stacy A."/>
            <person name="Rumbaugh K.P."/>
            <person name="Whiteley M."/>
        </authorList>
    </citation>
    <scope>NUCLEOTIDE SEQUENCE [LARGE SCALE GENOMIC DNA]</scope>
    <source>
        <strain evidence="1 2">624</strain>
    </source>
</reference>
<accession>A0AAC8Y0U7</accession>
<dbReference type="KEGG" id="aact:ACT75_11260"/>
<organism evidence="1 2">
    <name type="scientific">Aggregatibacter actinomycetemcomitans</name>
    <name type="common">Actinobacillus actinomycetemcomitans</name>
    <name type="synonym">Haemophilus actinomycetemcomitans</name>
    <dbReference type="NCBI Taxonomy" id="714"/>
    <lineage>
        <taxon>Bacteria</taxon>
        <taxon>Pseudomonadati</taxon>
        <taxon>Pseudomonadota</taxon>
        <taxon>Gammaproteobacteria</taxon>
        <taxon>Pasteurellales</taxon>
        <taxon>Pasteurellaceae</taxon>
        <taxon>Aggregatibacter</taxon>
    </lineage>
</organism>
<evidence type="ECO:0000313" key="1">
    <source>
        <dbReference type="EMBL" id="AMQ95053.1"/>
    </source>
</evidence>
<name>A0AAC8Y0U7_AGGAC</name>
<proteinExistence type="predicted"/>
<protein>
    <submittedName>
        <fullName evidence="1">Phage tail protein</fullName>
    </submittedName>
</protein>
<dbReference type="Proteomes" id="UP000072236">
    <property type="component" value="Chromosome"/>
</dbReference>
<evidence type="ECO:0000313" key="2">
    <source>
        <dbReference type="Proteomes" id="UP000072236"/>
    </source>
</evidence>
<dbReference type="EMBL" id="CP012959">
    <property type="protein sequence ID" value="AMQ95053.1"/>
    <property type="molecule type" value="Genomic_DNA"/>
</dbReference>
<dbReference type="AlphaFoldDB" id="A0AAC8Y0U7"/>
<gene>
    <name evidence="1" type="ORF">ACT75_11260</name>
</gene>
<sequence length="90" mass="10246">MEIMAIYYKDGFYNDENGGYVPQGAVEITEQTYRTLLEGQSAGKQIIADRMGKPILIEPQPSQAQELKDGEWIERVDLSGMKNKRHRSLV</sequence>